<keyword evidence="2" id="KW-1185">Reference proteome</keyword>
<dbReference type="AlphaFoldDB" id="A0A8S0W1A6"/>
<gene>
    <name evidence="1" type="ORF">AAE3_LOCUS13668</name>
</gene>
<reference evidence="1 2" key="1">
    <citation type="submission" date="2020-01" db="EMBL/GenBank/DDBJ databases">
        <authorList>
            <person name="Gupta K D."/>
        </authorList>
    </citation>
    <scope>NUCLEOTIDE SEQUENCE [LARGE SCALE GENOMIC DNA]</scope>
</reference>
<organism evidence="1 2">
    <name type="scientific">Cyclocybe aegerita</name>
    <name type="common">Black poplar mushroom</name>
    <name type="synonym">Agrocybe aegerita</name>
    <dbReference type="NCBI Taxonomy" id="1973307"/>
    <lineage>
        <taxon>Eukaryota</taxon>
        <taxon>Fungi</taxon>
        <taxon>Dikarya</taxon>
        <taxon>Basidiomycota</taxon>
        <taxon>Agaricomycotina</taxon>
        <taxon>Agaricomycetes</taxon>
        <taxon>Agaricomycetidae</taxon>
        <taxon>Agaricales</taxon>
        <taxon>Agaricineae</taxon>
        <taxon>Bolbitiaceae</taxon>
        <taxon>Cyclocybe</taxon>
    </lineage>
</organism>
<sequence length="153" mass="17577">MDASAASSNTEAKANINTVVTTTLRPTAAVPVEQPPPSYWQVVAQTQNHAGPIPSYRQSRRLRFHPYVRYVAEEVDETERLLNTIYDEERVVLDVPSARPGAERRVFPLVAHPPMDDETRRQLERAIAFERRVHRLQPVLFEFFDGLERARRA</sequence>
<proteinExistence type="predicted"/>
<dbReference type="Proteomes" id="UP000467700">
    <property type="component" value="Unassembled WGS sequence"/>
</dbReference>
<dbReference type="OrthoDB" id="3058863at2759"/>
<evidence type="ECO:0000313" key="2">
    <source>
        <dbReference type="Proteomes" id="UP000467700"/>
    </source>
</evidence>
<protein>
    <submittedName>
        <fullName evidence="1">Uncharacterized protein</fullName>
    </submittedName>
</protein>
<name>A0A8S0W1A6_CYCAE</name>
<accession>A0A8S0W1A6</accession>
<dbReference type="EMBL" id="CACVBS010000109">
    <property type="protein sequence ID" value="CAA7271405.1"/>
    <property type="molecule type" value="Genomic_DNA"/>
</dbReference>
<comment type="caution">
    <text evidence="1">The sequence shown here is derived from an EMBL/GenBank/DDBJ whole genome shotgun (WGS) entry which is preliminary data.</text>
</comment>
<evidence type="ECO:0000313" key="1">
    <source>
        <dbReference type="EMBL" id="CAA7271405.1"/>
    </source>
</evidence>